<gene>
    <name evidence="1" type="ORF">ALC57_06506</name>
</gene>
<keyword evidence="2" id="KW-1185">Reference proteome</keyword>
<dbReference type="EMBL" id="KQ979533">
    <property type="protein sequence ID" value="KYN21114.1"/>
    <property type="molecule type" value="Genomic_DNA"/>
</dbReference>
<protein>
    <submittedName>
        <fullName evidence="1">Uncharacterized protein</fullName>
    </submittedName>
</protein>
<organism evidence="1 2">
    <name type="scientific">Trachymyrmex cornetzi</name>
    <dbReference type="NCBI Taxonomy" id="471704"/>
    <lineage>
        <taxon>Eukaryota</taxon>
        <taxon>Metazoa</taxon>
        <taxon>Ecdysozoa</taxon>
        <taxon>Arthropoda</taxon>
        <taxon>Hexapoda</taxon>
        <taxon>Insecta</taxon>
        <taxon>Pterygota</taxon>
        <taxon>Neoptera</taxon>
        <taxon>Endopterygota</taxon>
        <taxon>Hymenoptera</taxon>
        <taxon>Apocrita</taxon>
        <taxon>Aculeata</taxon>
        <taxon>Formicoidea</taxon>
        <taxon>Formicidae</taxon>
        <taxon>Myrmicinae</taxon>
        <taxon>Trachymyrmex</taxon>
    </lineage>
</organism>
<reference evidence="1 2" key="1">
    <citation type="submission" date="2015-09" db="EMBL/GenBank/DDBJ databases">
        <title>Trachymyrmex cornetzi WGS genome.</title>
        <authorList>
            <person name="Nygaard S."/>
            <person name="Hu H."/>
            <person name="Boomsma J."/>
            <person name="Zhang G."/>
        </authorList>
    </citation>
    <scope>NUCLEOTIDE SEQUENCE [LARGE SCALE GENOMIC DNA]</scope>
    <source>
        <strain evidence="1">Tcor2-1</strain>
        <tissue evidence="1">Whole body</tissue>
    </source>
</reference>
<accession>A0A151J8K1</accession>
<sequence>MSGNRTPAGRTAITTKISHLPGKFLTPPTASRFIAPGAIRTYVYLSYVRQPDTGAFDPLKKGGMKYQSPRFSLFKAKRIAYGMPEKRNFSCRITPRRKEEGGNVEEYNRKQDLQTRPEKRVRARLNFRRRHKLPSTARKQIIFFLLAHGGPPAAACSGGLEFPYSDPTEMRPGNSRRRIRDEKSVKTRYRESVEKRFKGKDIRHMLDEYCWSIVRDTKPELYKRQIKNVA</sequence>
<dbReference type="AlphaFoldDB" id="A0A151J8K1"/>
<evidence type="ECO:0000313" key="1">
    <source>
        <dbReference type="EMBL" id="KYN21114.1"/>
    </source>
</evidence>
<dbReference type="Proteomes" id="UP000078492">
    <property type="component" value="Unassembled WGS sequence"/>
</dbReference>
<evidence type="ECO:0000313" key="2">
    <source>
        <dbReference type="Proteomes" id="UP000078492"/>
    </source>
</evidence>
<name>A0A151J8K1_9HYME</name>
<proteinExistence type="predicted"/>